<feature type="transmembrane region" description="Helical" evidence="19">
    <location>
        <begin position="14"/>
        <end position="38"/>
    </location>
</feature>
<evidence type="ECO:0000256" key="17">
    <source>
        <dbReference type="ARBA" id="ARBA00023264"/>
    </source>
</evidence>
<evidence type="ECO:0000256" key="18">
    <source>
        <dbReference type="RuleBase" id="RU003938"/>
    </source>
</evidence>
<name>A0A1M6L9A2_9FIRM</name>
<dbReference type="PROSITE" id="PS01315">
    <property type="entry name" value="CDS"/>
    <property type="match status" value="1"/>
</dbReference>
<dbReference type="InterPro" id="IPR000374">
    <property type="entry name" value="PC_trans"/>
</dbReference>
<evidence type="ECO:0000256" key="1">
    <source>
        <dbReference type="ARBA" id="ARBA00001698"/>
    </source>
</evidence>
<feature type="transmembrane region" description="Helical" evidence="19">
    <location>
        <begin position="165"/>
        <end position="187"/>
    </location>
</feature>
<sequence>MTKRILSGIIGLPLLIYIILSGGITLIFAVLFIALMGLSEFYKSFFQKNIYPITFIGYFFTAQLFADYYFYRQKYFLCIIFLITFILLIIFLFSKKYSPLDVSITLLGFLYVSVFLLHIIYISDMNVKNFIWFPFITAWATDTFAYFTGYFFGRKKLIPQVSPKKTVEGSIGGIIGSIIVSLVFSYIFMPKFILHSVVIGLIGSIFSQIGDLIASKIKRYVGIKDFGNIIPGHGGVLDRFDSIILTAPIIYYYLIFFTN</sequence>
<evidence type="ECO:0000256" key="11">
    <source>
        <dbReference type="ARBA" id="ARBA00022692"/>
    </source>
</evidence>
<proteinExistence type="inferred from homology"/>
<keyword evidence="14" id="KW-0443">Lipid metabolism</keyword>
<keyword evidence="10 18" id="KW-0808">Transferase</keyword>
<evidence type="ECO:0000256" key="8">
    <source>
        <dbReference type="ARBA" id="ARBA00022475"/>
    </source>
</evidence>
<gene>
    <name evidence="20" type="ORF">SAMN02745883_00121</name>
</gene>
<evidence type="ECO:0000256" key="7">
    <source>
        <dbReference type="ARBA" id="ARBA00019373"/>
    </source>
</evidence>
<evidence type="ECO:0000256" key="2">
    <source>
        <dbReference type="ARBA" id="ARBA00004651"/>
    </source>
</evidence>
<feature type="transmembrane region" description="Helical" evidence="19">
    <location>
        <begin position="75"/>
        <end position="93"/>
    </location>
</feature>
<dbReference type="UniPathway" id="UPA00557">
    <property type="reaction ID" value="UER00614"/>
</dbReference>
<dbReference type="STRING" id="1121266.SAMN02745883_00121"/>
<keyword evidence="16" id="KW-0594">Phospholipid biosynthesis</keyword>
<dbReference type="EMBL" id="FRAJ01000003">
    <property type="protein sequence ID" value="SHJ67734.1"/>
    <property type="molecule type" value="Genomic_DNA"/>
</dbReference>
<reference evidence="20 21" key="1">
    <citation type="submission" date="2016-11" db="EMBL/GenBank/DDBJ databases">
        <authorList>
            <person name="Jaros S."/>
            <person name="Januszkiewicz K."/>
            <person name="Wedrychowicz H."/>
        </authorList>
    </citation>
    <scope>NUCLEOTIDE SEQUENCE [LARGE SCALE GENOMIC DNA]</scope>
    <source>
        <strain evidence="20 21">DSM 14501</strain>
    </source>
</reference>
<comment type="similarity">
    <text evidence="5 18">Belongs to the CDS family.</text>
</comment>
<evidence type="ECO:0000256" key="3">
    <source>
        <dbReference type="ARBA" id="ARBA00005119"/>
    </source>
</evidence>
<feature type="transmembrane region" description="Helical" evidence="19">
    <location>
        <begin position="129"/>
        <end position="153"/>
    </location>
</feature>
<evidence type="ECO:0000256" key="4">
    <source>
        <dbReference type="ARBA" id="ARBA00005189"/>
    </source>
</evidence>
<keyword evidence="13 19" id="KW-1133">Transmembrane helix</keyword>
<evidence type="ECO:0000313" key="20">
    <source>
        <dbReference type="EMBL" id="SHJ67734.1"/>
    </source>
</evidence>
<dbReference type="PANTHER" id="PTHR46382">
    <property type="entry name" value="PHOSPHATIDATE CYTIDYLYLTRANSFERASE"/>
    <property type="match status" value="1"/>
</dbReference>
<evidence type="ECO:0000256" key="5">
    <source>
        <dbReference type="ARBA" id="ARBA00010185"/>
    </source>
</evidence>
<evidence type="ECO:0000256" key="13">
    <source>
        <dbReference type="ARBA" id="ARBA00022989"/>
    </source>
</evidence>
<evidence type="ECO:0000256" key="16">
    <source>
        <dbReference type="ARBA" id="ARBA00023209"/>
    </source>
</evidence>
<keyword evidence="8" id="KW-1003">Cell membrane</keyword>
<evidence type="ECO:0000256" key="19">
    <source>
        <dbReference type="SAM" id="Phobius"/>
    </source>
</evidence>
<comment type="pathway">
    <text evidence="3 18">Phospholipid metabolism; CDP-diacylglycerol biosynthesis; CDP-diacylglycerol from sn-glycerol 3-phosphate: step 3/3.</text>
</comment>
<dbReference type="Pfam" id="PF01148">
    <property type="entry name" value="CTP_transf_1"/>
    <property type="match status" value="1"/>
</dbReference>
<evidence type="ECO:0000256" key="14">
    <source>
        <dbReference type="ARBA" id="ARBA00023098"/>
    </source>
</evidence>
<keyword evidence="9" id="KW-0444">Lipid biosynthesis</keyword>
<evidence type="ECO:0000256" key="10">
    <source>
        <dbReference type="ARBA" id="ARBA00022679"/>
    </source>
</evidence>
<evidence type="ECO:0000313" key="21">
    <source>
        <dbReference type="Proteomes" id="UP000184082"/>
    </source>
</evidence>
<comment type="pathway">
    <text evidence="4">Lipid metabolism.</text>
</comment>
<protein>
    <recommendedName>
        <fullName evidence="7 18">Phosphatidate cytidylyltransferase</fullName>
        <ecNumber evidence="6 18">2.7.7.41</ecNumber>
    </recommendedName>
</protein>
<dbReference type="RefSeq" id="WP_072965443.1">
    <property type="nucleotide sequence ID" value="NZ_FRAJ01000003.1"/>
</dbReference>
<dbReference type="GO" id="GO:0005886">
    <property type="term" value="C:plasma membrane"/>
    <property type="evidence" value="ECO:0007669"/>
    <property type="project" value="UniProtKB-SubCell"/>
</dbReference>
<evidence type="ECO:0000256" key="12">
    <source>
        <dbReference type="ARBA" id="ARBA00022695"/>
    </source>
</evidence>
<evidence type="ECO:0000256" key="15">
    <source>
        <dbReference type="ARBA" id="ARBA00023136"/>
    </source>
</evidence>
<keyword evidence="17" id="KW-1208">Phospholipid metabolism</keyword>
<dbReference type="Proteomes" id="UP000184082">
    <property type="component" value="Unassembled WGS sequence"/>
</dbReference>
<keyword evidence="15 19" id="KW-0472">Membrane</keyword>
<dbReference type="EC" id="2.7.7.41" evidence="6 18"/>
<keyword evidence="21" id="KW-1185">Reference proteome</keyword>
<evidence type="ECO:0000256" key="9">
    <source>
        <dbReference type="ARBA" id="ARBA00022516"/>
    </source>
</evidence>
<dbReference type="PANTHER" id="PTHR46382:SF1">
    <property type="entry name" value="PHOSPHATIDATE CYTIDYLYLTRANSFERASE"/>
    <property type="match status" value="1"/>
</dbReference>
<keyword evidence="11 18" id="KW-0812">Transmembrane</keyword>
<comment type="catalytic activity">
    <reaction evidence="1 18">
        <text>a 1,2-diacyl-sn-glycero-3-phosphate + CTP + H(+) = a CDP-1,2-diacyl-sn-glycerol + diphosphate</text>
        <dbReference type="Rhea" id="RHEA:16229"/>
        <dbReference type="ChEBI" id="CHEBI:15378"/>
        <dbReference type="ChEBI" id="CHEBI:33019"/>
        <dbReference type="ChEBI" id="CHEBI:37563"/>
        <dbReference type="ChEBI" id="CHEBI:58332"/>
        <dbReference type="ChEBI" id="CHEBI:58608"/>
        <dbReference type="EC" id="2.7.7.41"/>
    </reaction>
</comment>
<dbReference type="GO" id="GO:0004605">
    <property type="term" value="F:phosphatidate cytidylyltransferase activity"/>
    <property type="evidence" value="ECO:0007669"/>
    <property type="project" value="UniProtKB-EC"/>
</dbReference>
<dbReference type="GO" id="GO:0016024">
    <property type="term" value="P:CDP-diacylglycerol biosynthetic process"/>
    <property type="evidence" value="ECO:0007669"/>
    <property type="project" value="UniProtKB-UniPathway"/>
</dbReference>
<comment type="subcellular location">
    <subcellularLocation>
        <location evidence="2">Cell membrane</location>
        <topology evidence="2">Multi-pass membrane protein</topology>
    </subcellularLocation>
</comment>
<feature type="transmembrane region" description="Helical" evidence="19">
    <location>
        <begin position="193"/>
        <end position="214"/>
    </location>
</feature>
<organism evidence="20 21">
    <name type="scientific">Caminicella sporogenes DSM 14501</name>
    <dbReference type="NCBI Taxonomy" id="1121266"/>
    <lineage>
        <taxon>Bacteria</taxon>
        <taxon>Bacillati</taxon>
        <taxon>Bacillota</taxon>
        <taxon>Clostridia</taxon>
        <taxon>Peptostreptococcales</taxon>
        <taxon>Caminicellaceae</taxon>
        <taxon>Caminicella</taxon>
    </lineage>
</organism>
<dbReference type="AlphaFoldDB" id="A0A1M6L9A2"/>
<feature type="transmembrane region" description="Helical" evidence="19">
    <location>
        <begin position="100"/>
        <end position="123"/>
    </location>
</feature>
<keyword evidence="12 18" id="KW-0548">Nucleotidyltransferase</keyword>
<evidence type="ECO:0000256" key="6">
    <source>
        <dbReference type="ARBA" id="ARBA00012487"/>
    </source>
</evidence>
<feature type="transmembrane region" description="Helical" evidence="19">
    <location>
        <begin position="50"/>
        <end position="69"/>
    </location>
</feature>
<accession>A0A1M6L9A2</accession>